<protein>
    <recommendedName>
        <fullName evidence="2">Transposase MuDR plant domain-containing protein</fullName>
    </recommendedName>
</protein>
<gene>
    <name evidence="3" type="ORF">H6P81_006060</name>
</gene>
<evidence type="ECO:0000256" key="1">
    <source>
        <dbReference type="SAM" id="MobiDB-lite"/>
    </source>
</evidence>
<organism evidence="3 4">
    <name type="scientific">Aristolochia fimbriata</name>
    <name type="common">White veined hardy Dutchman's pipe vine</name>
    <dbReference type="NCBI Taxonomy" id="158543"/>
    <lineage>
        <taxon>Eukaryota</taxon>
        <taxon>Viridiplantae</taxon>
        <taxon>Streptophyta</taxon>
        <taxon>Embryophyta</taxon>
        <taxon>Tracheophyta</taxon>
        <taxon>Spermatophyta</taxon>
        <taxon>Magnoliopsida</taxon>
        <taxon>Magnoliidae</taxon>
        <taxon>Piperales</taxon>
        <taxon>Aristolochiaceae</taxon>
        <taxon>Aristolochia</taxon>
    </lineage>
</organism>
<accession>A0AAV7EXF7</accession>
<dbReference type="InterPro" id="IPR004332">
    <property type="entry name" value="Transposase_MuDR"/>
</dbReference>
<dbReference type="PANTHER" id="PTHR31973">
    <property type="entry name" value="POLYPROTEIN, PUTATIVE-RELATED"/>
    <property type="match status" value="1"/>
</dbReference>
<name>A0AAV7EXF7_ARIFI</name>
<feature type="region of interest" description="Disordered" evidence="1">
    <location>
        <begin position="141"/>
        <end position="177"/>
    </location>
</feature>
<reference evidence="3 4" key="1">
    <citation type="submission" date="2021-07" db="EMBL/GenBank/DDBJ databases">
        <title>The Aristolochia fimbriata genome: insights into angiosperm evolution, floral development and chemical biosynthesis.</title>
        <authorList>
            <person name="Jiao Y."/>
        </authorList>
    </citation>
    <scope>NUCLEOTIDE SEQUENCE [LARGE SCALE GENOMIC DNA]</scope>
    <source>
        <strain evidence="3">IBCAS-2021</strain>
        <tissue evidence="3">Leaf</tissue>
    </source>
</reference>
<comment type="caution">
    <text evidence="3">The sequence shown here is derived from an EMBL/GenBank/DDBJ whole genome shotgun (WGS) entry which is preliminary data.</text>
</comment>
<dbReference type="AlphaFoldDB" id="A0AAV7EXF7"/>
<evidence type="ECO:0000313" key="4">
    <source>
        <dbReference type="Proteomes" id="UP000825729"/>
    </source>
</evidence>
<dbReference type="Proteomes" id="UP000825729">
    <property type="component" value="Unassembled WGS sequence"/>
</dbReference>
<dbReference type="PANTHER" id="PTHR31973:SF195">
    <property type="entry name" value="MUDR FAMILY TRANSPOSASE"/>
    <property type="match status" value="1"/>
</dbReference>
<feature type="domain" description="Transposase MuDR plant" evidence="2">
    <location>
        <begin position="209"/>
        <end position="262"/>
    </location>
</feature>
<dbReference type="EMBL" id="JAINDJ010000003">
    <property type="protein sequence ID" value="KAG9453156.1"/>
    <property type="molecule type" value="Genomic_DNA"/>
</dbReference>
<evidence type="ECO:0000313" key="3">
    <source>
        <dbReference type="EMBL" id="KAG9453156.1"/>
    </source>
</evidence>
<keyword evidence="4" id="KW-1185">Reference proteome</keyword>
<dbReference type="Pfam" id="PF03108">
    <property type="entry name" value="DBD_Tnp_Mut"/>
    <property type="match status" value="1"/>
</dbReference>
<feature type="compositionally biased region" description="Acidic residues" evidence="1">
    <location>
        <begin position="165"/>
        <end position="176"/>
    </location>
</feature>
<evidence type="ECO:0000259" key="2">
    <source>
        <dbReference type="Pfam" id="PF03108"/>
    </source>
</evidence>
<sequence>MAVVPTCCYFGGEFIFEHGNVVGYSGGTTRLIFLEPTCSFNTLCSMMYNVLGGNPRTDRISIWMRFTCNGQLMYTPVLDDMSLEKGLGMVKHGFQSMLELFVNRRSLENVGGTGEGAIMVYEGQAPTEGDDRVKGPIVKFIPEERESSDDANDNSSGEDSWPDPVTEEVEEEEEAYPDPWIGVMDMDAIYTNTMVPGVDDDNVPPPIGVRVCQSFMTKDALQMYLKDYCISRHVQFKVHKSGPMVYYVCCTGDQCPWHEYASFSTKLNMWKIKRCYDEHTCLNAELRMDNWLCTSRVICNLIMPNVRTSSTLSPYEIIQVVKNKYHIQVSYSRAWRARNKALVAVLGGWEESYNLLPQFFKAINDTNQGTKYTMITMDHGVREGNFVRFDRAFWAFGSAIHGFQFCRPFISVDRTHLYGKDKGCLLIATSFDGDNRLFSLTFALAEQ</sequence>
<proteinExistence type="predicted"/>